<dbReference type="AlphaFoldDB" id="A0A563E589"/>
<dbReference type="Proteomes" id="UP000320244">
    <property type="component" value="Unassembled WGS sequence"/>
</dbReference>
<dbReference type="InterPro" id="IPR002060">
    <property type="entry name" value="Squ/phyt_synthse"/>
</dbReference>
<dbReference type="OrthoDB" id="9807580at2"/>
<dbReference type="GO" id="GO:0051996">
    <property type="term" value="F:squalene synthase [NAD(P)H] activity"/>
    <property type="evidence" value="ECO:0007669"/>
    <property type="project" value="InterPro"/>
</dbReference>
<reference evidence="1 2" key="1">
    <citation type="submission" date="2019-05" db="EMBL/GenBank/DDBJ databases">
        <authorList>
            <person name="Lee S.D."/>
        </authorList>
    </citation>
    <scope>NUCLEOTIDE SEQUENCE [LARGE SCALE GENOMIC DNA]</scope>
    <source>
        <strain evidence="1 2">C5-26</strain>
    </source>
</reference>
<sequence>MTATSPAAELEGPALYDPRERTENFPVAMRLLPPAVRRQLRQIYVVARHIDDLGDEAPGDRGRLLAEFRKDLDTLFDGGTPRDPCLRQFIPTPRAGDLQREALQRLVDANLQDQQVHEYATFEDLLGYCRLSADPIGRMVLAAFGQSTTERQELSDRICSALQVLEHCQDVVEDFHQGRLYLPQVDLSHAGCPSADILNPRQAGALRAVVLVQVRRARHLMQTGQPLIGELHGWARIAVAGYLAGGMATADALEHARGDVTRSTPRPRRVDLLRHVLVLLMTRRGSA</sequence>
<comment type="caution">
    <text evidence="1">The sequence shown here is derived from an EMBL/GenBank/DDBJ whole genome shotgun (WGS) entry which is preliminary data.</text>
</comment>
<dbReference type="GO" id="GO:0016114">
    <property type="term" value="P:terpenoid biosynthetic process"/>
    <property type="evidence" value="ECO:0007669"/>
    <property type="project" value="UniProtKB-ARBA"/>
</dbReference>
<proteinExistence type="predicted"/>
<dbReference type="InterPro" id="IPR033904">
    <property type="entry name" value="Trans_IPPS_HH"/>
</dbReference>
<dbReference type="RefSeq" id="WP_146315743.1">
    <property type="nucleotide sequence ID" value="NZ_VCQV01000005.1"/>
</dbReference>
<dbReference type="InterPro" id="IPR044843">
    <property type="entry name" value="Trans_IPPS_bact-type"/>
</dbReference>
<dbReference type="Pfam" id="PF00494">
    <property type="entry name" value="SQS_PSY"/>
    <property type="match status" value="1"/>
</dbReference>
<dbReference type="Gene3D" id="1.10.600.10">
    <property type="entry name" value="Farnesyl Diphosphate Synthase"/>
    <property type="match status" value="1"/>
</dbReference>
<reference evidence="1 2" key="2">
    <citation type="submission" date="2019-08" db="EMBL/GenBank/DDBJ databases">
        <title>Jejuicoccus antrihumi gen. nov., sp. nov., a new member of the family Dermacoccaceae isolated from a cave.</title>
        <authorList>
            <person name="Schumann P."/>
            <person name="Kim I.S."/>
        </authorList>
    </citation>
    <scope>NUCLEOTIDE SEQUENCE [LARGE SCALE GENOMIC DNA]</scope>
    <source>
        <strain evidence="1 2">C5-26</strain>
    </source>
</reference>
<evidence type="ECO:0000313" key="2">
    <source>
        <dbReference type="Proteomes" id="UP000320244"/>
    </source>
</evidence>
<accession>A0A563E589</accession>
<protein>
    <submittedName>
        <fullName evidence="1">Squalene synthase HpnC</fullName>
    </submittedName>
</protein>
<organism evidence="1 2">
    <name type="scientific">Leekyejoonella antrihumi</name>
    <dbReference type="NCBI Taxonomy" id="1660198"/>
    <lineage>
        <taxon>Bacteria</taxon>
        <taxon>Bacillati</taxon>
        <taxon>Actinomycetota</taxon>
        <taxon>Actinomycetes</taxon>
        <taxon>Micrococcales</taxon>
        <taxon>Dermacoccaceae</taxon>
        <taxon>Leekyejoonella</taxon>
    </lineage>
</organism>
<dbReference type="InterPro" id="IPR008949">
    <property type="entry name" value="Isoprenoid_synthase_dom_sf"/>
</dbReference>
<dbReference type="GO" id="GO:0004311">
    <property type="term" value="F:geranylgeranyl diphosphate synthase activity"/>
    <property type="evidence" value="ECO:0007669"/>
    <property type="project" value="InterPro"/>
</dbReference>
<gene>
    <name evidence="1" type="ORF">FGL98_05595</name>
</gene>
<dbReference type="SFLD" id="SFLDS00005">
    <property type="entry name" value="Isoprenoid_Synthase_Type_I"/>
    <property type="match status" value="1"/>
</dbReference>
<keyword evidence="2" id="KW-1185">Reference proteome</keyword>
<evidence type="ECO:0000313" key="1">
    <source>
        <dbReference type="EMBL" id="TWP37676.1"/>
    </source>
</evidence>
<dbReference type="SFLD" id="SFLDG01212">
    <property type="entry name" value="Phytoene_synthase_like"/>
    <property type="match status" value="1"/>
</dbReference>
<dbReference type="CDD" id="cd00683">
    <property type="entry name" value="Trans_IPPS_HH"/>
    <property type="match status" value="1"/>
</dbReference>
<dbReference type="SUPFAM" id="SSF48576">
    <property type="entry name" value="Terpenoid synthases"/>
    <property type="match status" value="1"/>
</dbReference>
<dbReference type="PANTHER" id="PTHR31480">
    <property type="entry name" value="BIFUNCTIONAL LYCOPENE CYCLASE/PHYTOENE SYNTHASE"/>
    <property type="match status" value="1"/>
</dbReference>
<dbReference type="EMBL" id="VCQV01000005">
    <property type="protein sequence ID" value="TWP37676.1"/>
    <property type="molecule type" value="Genomic_DNA"/>
</dbReference>
<name>A0A563E589_9MICO</name>
<dbReference type="SFLD" id="SFLDG01018">
    <property type="entry name" value="Squalene/Phytoene_Synthase_Lik"/>
    <property type="match status" value="1"/>
</dbReference>